<organism evidence="1">
    <name type="scientific">Opuntia streptacantha</name>
    <name type="common">Prickly pear cactus</name>
    <name type="synonym">Opuntia cardona</name>
    <dbReference type="NCBI Taxonomy" id="393608"/>
    <lineage>
        <taxon>Eukaryota</taxon>
        <taxon>Viridiplantae</taxon>
        <taxon>Streptophyta</taxon>
        <taxon>Embryophyta</taxon>
        <taxon>Tracheophyta</taxon>
        <taxon>Spermatophyta</taxon>
        <taxon>Magnoliopsida</taxon>
        <taxon>eudicotyledons</taxon>
        <taxon>Gunneridae</taxon>
        <taxon>Pentapetalae</taxon>
        <taxon>Caryophyllales</taxon>
        <taxon>Cactineae</taxon>
        <taxon>Cactaceae</taxon>
        <taxon>Opuntioideae</taxon>
        <taxon>Opuntia</taxon>
    </lineage>
</organism>
<reference evidence="1" key="1">
    <citation type="journal article" date="2013" name="J. Plant Res.">
        <title>Effect of fungi and light on seed germination of three Opuntia species from semiarid lands of central Mexico.</title>
        <authorList>
            <person name="Delgado-Sanchez P."/>
            <person name="Jimenez-Bremont J.F."/>
            <person name="Guerrero-Gonzalez Mde L."/>
            <person name="Flores J."/>
        </authorList>
    </citation>
    <scope>NUCLEOTIDE SEQUENCE</scope>
    <source>
        <tissue evidence="1">Cladode</tissue>
    </source>
</reference>
<accession>A0A7C8ZWN3</accession>
<dbReference type="AlphaFoldDB" id="A0A7C8ZWN3"/>
<reference evidence="1" key="2">
    <citation type="submission" date="2020-07" db="EMBL/GenBank/DDBJ databases">
        <authorList>
            <person name="Vera ALvarez R."/>
            <person name="Arias-Moreno D.M."/>
            <person name="Jimenez-Jacinto V."/>
            <person name="Jimenez-Bremont J.F."/>
            <person name="Swaminathan K."/>
            <person name="Moose S.P."/>
            <person name="Guerrero-Gonzalez M.L."/>
            <person name="Marino-Ramirez L."/>
            <person name="Landsman D."/>
            <person name="Rodriguez-Kessler M."/>
            <person name="Delgado-Sanchez P."/>
        </authorList>
    </citation>
    <scope>NUCLEOTIDE SEQUENCE</scope>
    <source>
        <tissue evidence="1">Cladode</tissue>
    </source>
</reference>
<sequence length="101" mass="11903">MWSSFQSSTIEQQLVLYVFLNEIKEVKCALRLRLDLTPESPQIIQKNNICHLLLYQCSNSSLERLEDFSLTSRILIESNRLYFLILKSPNTSLFHFFLSFP</sequence>
<dbReference type="EMBL" id="GISG01174644">
    <property type="protein sequence ID" value="MBA4652457.1"/>
    <property type="molecule type" value="Transcribed_RNA"/>
</dbReference>
<name>A0A7C8ZWN3_OPUST</name>
<protein>
    <submittedName>
        <fullName evidence="1">Uncharacterized protein</fullName>
    </submittedName>
</protein>
<evidence type="ECO:0000313" key="1">
    <source>
        <dbReference type="EMBL" id="MBA4652457.1"/>
    </source>
</evidence>
<proteinExistence type="predicted"/>